<accession>Q3LRS0</accession>
<feature type="compositionally biased region" description="Low complexity" evidence="8">
    <location>
        <begin position="264"/>
        <end position="277"/>
    </location>
</feature>
<evidence type="ECO:0000256" key="8">
    <source>
        <dbReference type="SAM" id="MobiDB-lite"/>
    </source>
</evidence>
<feature type="region of interest" description="Disordered" evidence="8">
    <location>
        <begin position="67"/>
        <end position="183"/>
    </location>
</feature>
<evidence type="ECO:0000256" key="1">
    <source>
        <dbReference type="ARBA" id="ARBA00004123"/>
    </source>
</evidence>
<evidence type="ECO:0000256" key="3">
    <source>
        <dbReference type="ARBA" id="ARBA00023125"/>
    </source>
</evidence>
<keyword evidence="4 6" id="KW-0371">Homeobox</keyword>
<keyword evidence="5 6" id="KW-0539">Nucleus</keyword>
<dbReference type="EMBL" id="DQ188196">
    <property type="protein sequence ID" value="ABA29777.3"/>
    <property type="molecule type" value="mRNA"/>
</dbReference>
<dbReference type="Gene3D" id="1.10.10.60">
    <property type="entry name" value="Homeodomain-like"/>
    <property type="match status" value="1"/>
</dbReference>
<name>Q3LRS0_PLADU</name>
<evidence type="ECO:0000256" key="7">
    <source>
        <dbReference type="RuleBase" id="RU000682"/>
    </source>
</evidence>
<dbReference type="InterPro" id="IPR017970">
    <property type="entry name" value="Homeobox_CS"/>
</dbReference>
<dbReference type="GO" id="GO:0005634">
    <property type="term" value="C:nucleus"/>
    <property type="evidence" value="ECO:0007669"/>
    <property type="project" value="UniProtKB-SubCell"/>
</dbReference>
<dbReference type="Pfam" id="PF00046">
    <property type="entry name" value="Homeodomain"/>
    <property type="match status" value="1"/>
</dbReference>
<dbReference type="InterPro" id="IPR000047">
    <property type="entry name" value="HTH_motif"/>
</dbReference>
<dbReference type="AlphaFoldDB" id="Q3LRS0"/>
<feature type="DNA-binding region" description="Homeobox" evidence="6">
    <location>
        <begin position="184"/>
        <end position="243"/>
    </location>
</feature>
<feature type="compositionally biased region" description="Low complexity" evidence="8">
    <location>
        <begin position="87"/>
        <end position="104"/>
    </location>
</feature>
<dbReference type="PROSITE" id="PS00027">
    <property type="entry name" value="HOMEOBOX_1"/>
    <property type="match status" value="1"/>
</dbReference>
<gene>
    <name evidence="10" type="primary">cad</name>
</gene>
<dbReference type="InterPro" id="IPR020479">
    <property type="entry name" value="HD_metazoa"/>
</dbReference>
<dbReference type="PANTHER" id="PTHR24332:SF9">
    <property type="entry name" value="HOMEOTIC PROTEIN CAUDAL"/>
    <property type="match status" value="1"/>
</dbReference>
<keyword evidence="3 6" id="KW-0238">DNA-binding</keyword>
<feature type="compositionally biased region" description="Polar residues" evidence="8">
    <location>
        <begin position="146"/>
        <end position="160"/>
    </location>
</feature>
<dbReference type="FunFam" id="1.10.10.60:FF:000089">
    <property type="entry name" value="Caudal type homeobox 4"/>
    <property type="match status" value="1"/>
</dbReference>
<evidence type="ECO:0000256" key="4">
    <source>
        <dbReference type="ARBA" id="ARBA00023155"/>
    </source>
</evidence>
<feature type="domain" description="Homeobox" evidence="9">
    <location>
        <begin position="182"/>
        <end position="242"/>
    </location>
</feature>
<dbReference type="GO" id="GO:0009948">
    <property type="term" value="P:anterior/posterior axis specification"/>
    <property type="evidence" value="ECO:0007669"/>
    <property type="project" value="TreeGrafter"/>
</dbReference>
<dbReference type="SMART" id="SM00389">
    <property type="entry name" value="HOX"/>
    <property type="match status" value="1"/>
</dbReference>
<dbReference type="PRINTS" id="PR00024">
    <property type="entry name" value="HOMEOBOX"/>
</dbReference>
<dbReference type="GO" id="GO:0000977">
    <property type="term" value="F:RNA polymerase II transcription regulatory region sequence-specific DNA binding"/>
    <property type="evidence" value="ECO:0007669"/>
    <property type="project" value="TreeGrafter"/>
</dbReference>
<evidence type="ECO:0000313" key="10">
    <source>
        <dbReference type="EMBL" id="ABA29777.3"/>
    </source>
</evidence>
<dbReference type="GO" id="GO:0000981">
    <property type="term" value="F:DNA-binding transcription factor activity, RNA polymerase II-specific"/>
    <property type="evidence" value="ECO:0007669"/>
    <property type="project" value="InterPro"/>
</dbReference>
<protein>
    <submittedName>
        <fullName evidence="10">Caudal</fullName>
    </submittedName>
</protein>
<organism evidence="10">
    <name type="scientific">Platynereis dumerilii</name>
    <name type="common">Dumeril's clam worm</name>
    <dbReference type="NCBI Taxonomy" id="6359"/>
    <lineage>
        <taxon>Eukaryota</taxon>
        <taxon>Metazoa</taxon>
        <taxon>Spiralia</taxon>
        <taxon>Lophotrochozoa</taxon>
        <taxon>Annelida</taxon>
        <taxon>Polychaeta</taxon>
        <taxon>Errantia</taxon>
        <taxon>Phyllodocida</taxon>
        <taxon>Nereididae</taxon>
        <taxon>Platynereis</taxon>
    </lineage>
</organism>
<dbReference type="PANTHER" id="PTHR24332">
    <property type="entry name" value="HOMEOBOX PROTEIN CDX"/>
    <property type="match status" value="1"/>
</dbReference>
<feature type="compositionally biased region" description="Polar residues" evidence="8">
    <location>
        <begin position="171"/>
        <end position="180"/>
    </location>
</feature>
<dbReference type="CDD" id="cd00086">
    <property type="entry name" value="homeodomain"/>
    <property type="match status" value="1"/>
</dbReference>
<dbReference type="SUPFAM" id="SSF46689">
    <property type="entry name" value="Homeodomain-like"/>
    <property type="match status" value="1"/>
</dbReference>
<reference evidence="10" key="2">
    <citation type="submission" date="2008-05" db="EMBL/GenBank/DDBJ databases">
        <authorList>
            <person name="Balavoine G."/>
        </authorList>
    </citation>
    <scope>NUCLEOTIDE SEQUENCE</scope>
</reference>
<proteinExistence type="evidence at transcript level"/>
<dbReference type="InterPro" id="IPR047152">
    <property type="entry name" value="Caudal_homeobox"/>
</dbReference>
<evidence type="ECO:0000256" key="6">
    <source>
        <dbReference type="PROSITE-ProRule" id="PRU00108"/>
    </source>
</evidence>
<dbReference type="PROSITE" id="PS50071">
    <property type="entry name" value="HOMEOBOX_2"/>
    <property type="match status" value="1"/>
</dbReference>
<comment type="subcellular location">
    <subcellularLocation>
        <location evidence="1 6 7">Nucleus</location>
    </subcellularLocation>
</comment>
<dbReference type="PRINTS" id="PR00031">
    <property type="entry name" value="HTHREPRESSR"/>
</dbReference>
<sequence>MVQELSYESCAMFPGRQGTFNMNLGAYGYQQPYGQDHYGQFNIDTGCLPPQPNTCAWAGVYPTTPTGASAANGRPPSGGPLDDWSYGTSTSQVGPSSGSSQQGTPPGGNLPYYRSANMSGEYMQPMPSPPIMAPGSPGSGSGQMQYGATQGNQQRPQPSSRAPYDWMKKQSYPTTPASGKTRTKDKYRVVYTDHQRLELEKEFHYSRYTTIRRKAELAQTLNLSERQVKIWFQNRRAKERKQNKKREDAVQGGSDAVNVKTELSPGTSGSSVTSPTPNLTSPGMAHPMGHSPYNPSLHHSPLGQQPHIPTHSQALNQLSHSEVQQPITSLHMSTHMTSPPIHIMPSAHS</sequence>
<evidence type="ECO:0000259" key="9">
    <source>
        <dbReference type="PROSITE" id="PS50071"/>
    </source>
</evidence>
<evidence type="ECO:0000256" key="5">
    <source>
        <dbReference type="ARBA" id="ARBA00023242"/>
    </source>
</evidence>
<reference evidence="10" key="1">
    <citation type="journal article" date="2005" name="Evol. Dev.">
        <title>Caudal and even-skipped in the annelid Platynereis dumerilii and the ancestry of posterior growth.</title>
        <authorList>
            <person name="de Rosa R."/>
            <person name="Prud'homme B."/>
            <person name="Balavoine G."/>
        </authorList>
    </citation>
    <scope>NUCLEOTIDE SEQUENCE</scope>
</reference>
<feature type="region of interest" description="Disordered" evidence="8">
    <location>
        <begin position="237"/>
        <end position="309"/>
    </location>
</feature>
<dbReference type="InterPro" id="IPR001356">
    <property type="entry name" value="HD"/>
</dbReference>
<evidence type="ECO:0000256" key="2">
    <source>
        <dbReference type="ARBA" id="ARBA00010341"/>
    </source>
</evidence>
<dbReference type="InterPro" id="IPR009057">
    <property type="entry name" value="Homeodomain-like_sf"/>
</dbReference>
<dbReference type="GO" id="GO:0030154">
    <property type="term" value="P:cell differentiation"/>
    <property type="evidence" value="ECO:0007669"/>
    <property type="project" value="TreeGrafter"/>
</dbReference>
<comment type="similarity">
    <text evidence="2">Belongs to the Caudal homeobox family.</text>
</comment>
<dbReference type="GO" id="GO:0009887">
    <property type="term" value="P:animal organ morphogenesis"/>
    <property type="evidence" value="ECO:0007669"/>
    <property type="project" value="TreeGrafter"/>
</dbReference>